<evidence type="ECO:0000313" key="4">
    <source>
        <dbReference type="Proteomes" id="UP000325415"/>
    </source>
</evidence>
<feature type="transmembrane region" description="Helical" evidence="2">
    <location>
        <begin position="56"/>
        <end position="80"/>
    </location>
</feature>
<reference evidence="3 4" key="1">
    <citation type="submission" date="2018-04" db="EMBL/GenBank/DDBJ databases">
        <authorList>
            <person name="Eckel V.P."/>
            <person name="Vogel R.F."/>
        </authorList>
    </citation>
    <scope>NUCLEOTIDE SEQUENCE [LARGE SCALE GENOMIC DNA]</scope>
    <source>
        <strain evidence="4">TMW 2.1764</strain>
    </source>
</reference>
<accession>A0A5N6S254</accession>
<evidence type="ECO:0000256" key="2">
    <source>
        <dbReference type="SAM" id="Phobius"/>
    </source>
</evidence>
<keyword evidence="2" id="KW-1133">Transmembrane helix</keyword>
<dbReference type="EMBL" id="QDAG01000005">
    <property type="protein sequence ID" value="KAE8128350.1"/>
    <property type="molecule type" value="Genomic_DNA"/>
</dbReference>
<keyword evidence="2" id="KW-0812">Transmembrane</keyword>
<dbReference type="GeneID" id="78127136"/>
<keyword evidence="4" id="KW-1185">Reference proteome</keyword>
<comment type="caution">
    <text evidence="3">The sequence shown here is derived from an EMBL/GenBank/DDBJ whole genome shotgun (WGS) entry which is preliminary data.</text>
</comment>
<feature type="transmembrane region" description="Helical" evidence="2">
    <location>
        <begin position="92"/>
        <end position="118"/>
    </location>
</feature>
<gene>
    <name evidence="3" type="ORF">DDE84_05490</name>
</gene>
<protein>
    <submittedName>
        <fullName evidence="3">Uncharacterized protein</fullName>
    </submittedName>
</protein>
<dbReference type="Proteomes" id="UP000325415">
    <property type="component" value="Unassembled WGS sequence"/>
</dbReference>
<feature type="compositionally biased region" description="Polar residues" evidence="1">
    <location>
        <begin position="14"/>
        <end position="28"/>
    </location>
</feature>
<proteinExistence type="predicted"/>
<name>A0A5N6S254_9BIFI</name>
<evidence type="ECO:0000313" key="3">
    <source>
        <dbReference type="EMBL" id="KAE8128350.1"/>
    </source>
</evidence>
<dbReference type="AlphaFoldDB" id="A0A5N6S254"/>
<sequence length="164" mass="17532">MRPDDTQRIRPDPAQTTPAGNNRQAGNTVYKQSHVDGLNHPYGQPKPKRPSRYSPTAIVSLALGAAASLLAFAVWGGLAYLHRGSYDPADVIVLLGFALAIPACITCAVTALIFVVIARKQRPSIRDQTEAIAQAGHDRNMTAIAIVLALLPLVAFGIIMLGPW</sequence>
<feature type="compositionally biased region" description="Basic and acidic residues" evidence="1">
    <location>
        <begin position="1"/>
        <end position="11"/>
    </location>
</feature>
<keyword evidence="2" id="KW-0472">Membrane</keyword>
<dbReference type="OrthoDB" id="9957377at2"/>
<evidence type="ECO:0000256" key="1">
    <source>
        <dbReference type="SAM" id="MobiDB-lite"/>
    </source>
</evidence>
<feature type="transmembrane region" description="Helical" evidence="2">
    <location>
        <begin position="139"/>
        <end position="161"/>
    </location>
</feature>
<dbReference type="RefSeq" id="WP_152580704.1">
    <property type="nucleotide sequence ID" value="NZ_JAKVIV010000002.1"/>
</dbReference>
<feature type="region of interest" description="Disordered" evidence="1">
    <location>
        <begin position="1"/>
        <end position="28"/>
    </location>
</feature>
<organism evidence="3 4">
    <name type="scientific">Bifidobacterium tibiigranuli</name>
    <dbReference type="NCBI Taxonomy" id="2172043"/>
    <lineage>
        <taxon>Bacteria</taxon>
        <taxon>Bacillati</taxon>
        <taxon>Actinomycetota</taxon>
        <taxon>Actinomycetes</taxon>
        <taxon>Bifidobacteriales</taxon>
        <taxon>Bifidobacteriaceae</taxon>
        <taxon>Bifidobacterium</taxon>
    </lineage>
</organism>